<reference evidence="1 2" key="1">
    <citation type="submission" date="2017-02" db="EMBL/GenBank/DDBJ databases">
        <title>Trade-off between light-utilization and light-protection in marine flavobacteria.</title>
        <authorList>
            <person name="Kumagai Y."/>
            <person name="Yoshizawa S."/>
            <person name="Kogure K."/>
            <person name="Iwasaki W."/>
        </authorList>
    </citation>
    <scope>NUCLEOTIDE SEQUENCE [LARGE SCALE GENOMIC DNA]</scope>
    <source>
        <strain evidence="1 2">KCTC 23670</strain>
    </source>
</reference>
<dbReference type="EMBL" id="CP019336">
    <property type="protein sequence ID" value="AUC20868.1"/>
    <property type="molecule type" value="Genomic_DNA"/>
</dbReference>
<dbReference type="InterPro" id="IPR055151">
    <property type="entry name" value="GH113"/>
</dbReference>
<dbReference type="GO" id="GO:0016787">
    <property type="term" value="F:hydrolase activity"/>
    <property type="evidence" value="ECO:0007669"/>
    <property type="project" value="UniProtKB-KW"/>
</dbReference>
<name>A0ABN5F173_9FLAO</name>
<sequence>MKKLFSGDMKTYKLLFLLLIFIQLSCNSQQKKINGLSFVASRDTINKTHINSVLEAKSNYVALMPFGFIRDLSFPEVGFNSSRQWFGETRGGLLQYAEEFQKKNVKIMVKPQIWVGHGFFTGDIKMDSEENWKALEVSYSDFILTYAKAAQEINADIFCIGTELEKFVMNRPEYWHQLVKEIKKVYKGKLTYAANWDEYKRIPFWNELDFIGVDAYFPLSDKKTPSVKEFELSWQPHKKEILQVQEKFKKPILFTEFGYRSVDYTGKEPWDANRVEGSVNLQAQVNGLQAIHNQFWKEEWFAGGFIWKWFHKHDKVGGSNDNRFTPQNKPAEATIRKLYQEN</sequence>
<keyword evidence="1" id="KW-0378">Hydrolase</keyword>
<protein>
    <submittedName>
        <fullName evidence="1">Glycoside hydrolase</fullName>
    </submittedName>
</protein>
<proteinExistence type="predicted"/>
<gene>
    <name evidence="1" type="ORF">BTO15_01500</name>
</gene>
<evidence type="ECO:0000313" key="1">
    <source>
        <dbReference type="EMBL" id="AUC20868.1"/>
    </source>
</evidence>
<dbReference type="Proteomes" id="UP000232721">
    <property type="component" value="Chromosome"/>
</dbReference>
<dbReference type="Gene3D" id="3.20.20.80">
    <property type="entry name" value="Glycosidases"/>
    <property type="match status" value="1"/>
</dbReference>
<keyword evidence="2" id="KW-1185">Reference proteome</keyword>
<evidence type="ECO:0000313" key="2">
    <source>
        <dbReference type="Proteomes" id="UP000232721"/>
    </source>
</evidence>
<dbReference type="InterPro" id="IPR017853">
    <property type="entry name" value="GH"/>
</dbReference>
<dbReference type="CDD" id="cd19608">
    <property type="entry name" value="GH113_mannanase-like"/>
    <property type="match status" value="1"/>
</dbReference>
<dbReference type="Pfam" id="PF22612">
    <property type="entry name" value="GH113"/>
    <property type="match status" value="1"/>
</dbReference>
<dbReference type="SUPFAM" id="SSF51445">
    <property type="entry name" value="(Trans)glycosidases"/>
    <property type="match status" value="1"/>
</dbReference>
<accession>A0ABN5F173</accession>
<organism evidence="1 2">
    <name type="scientific">Polaribacter sejongensis</name>
    <dbReference type="NCBI Taxonomy" id="985043"/>
    <lineage>
        <taxon>Bacteria</taxon>
        <taxon>Pseudomonadati</taxon>
        <taxon>Bacteroidota</taxon>
        <taxon>Flavobacteriia</taxon>
        <taxon>Flavobacteriales</taxon>
        <taxon>Flavobacteriaceae</taxon>
    </lineage>
</organism>